<keyword evidence="4" id="KW-0804">Transcription</keyword>
<keyword evidence="2" id="KW-0805">Transcription regulation</keyword>
<organism evidence="6 7">
    <name type="scientific">Agrobacterium arsenijevicii</name>
    <dbReference type="NCBI Taxonomy" id="1585697"/>
    <lineage>
        <taxon>Bacteria</taxon>
        <taxon>Pseudomonadati</taxon>
        <taxon>Pseudomonadota</taxon>
        <taxon>Alphaproteobacteria</taxon>
        <taxon>Hyphomicrobiales</taxon>
        <taxon>Rhizobiaceae</taxon>
        <taxon>Rhizobium/Agrobacterium group</taxon>
        <taxon>Agrobacterium</taxon>
    </lineage>
</organism>
<dbReference type="RefSeq" id="WP_045023251.1">
    <property type="nucleotide sequence ID" value="NZ_CP166106.1"/>
</dbReference>
<dbReference type="InterPro" id="IPR037171">
    <property type="entry name" value="NagB/RpiA_transferase-like"/>
</dbReference>
<evidence type="ECO:0000256" key="1">
    <source>
        <dbReference type="ARBA" id="ARBA00010466"/>
    </source>
</evidence>
<comment type="caution">
    <text evidence="6">The sequence shown here is derived from an EMBL/GenBank/DDBJ whole genome shotgun (WGS) entry which is preliminary data.</text>
</comment>
<name>A0ABR5D1E5_9HYPH</name>
<keyword evidence="7" id="KW-1185">Reference proteome</keyword>
<dbReference type="EMBL" id="JWIT01000026">
    <property type="protein sequence ID" value="KJF70872.1"/>
    <property type="molecule type" value="Genomic_DNA"/>
</dbReference>
<dbReference type="SUPFAM" id="SSF100950">
    <property type="entry name" value="NagB/RpiA/CoA transferase-like"/>
    <property type="match status" value="1"/>
</dbReference>
<evidence type="ECO:0000256" key="4">
    <source>
        <dbReference type="ARBA" id="ARBA00023163"/>
    </source>
</evidence>
<dbReference type="InterPro" id="IPR051054">
    <property type="entry name" value="SorC_transcr_regulators"/>
</dbReference>
<keyword evidence="3" id="KW-0238">DNA-binding</keyword>
<dbReference type="Gene3D" id="3.40.50.1360">
    <property type="match status" value="1"/>
</dbReference>
<evidence type="ECO:0000259" key="5">
    <source>
        <dbReference type="Pfam" id="PF04198"/>
    </source>
</evidence>
<dbReference type="Pfam" id="PF04198">
    <property type="entry name" value="Sugar-bind"/>
    <property type="match status" value="1"/>
</dbReference>
<dbReference type="Proteomes" id="UP000032564">
    <property type="component" value="Unassembled WGS sequence"/>
</dbReference>
<protein>
    <submittedName>
        <fullName evidence="6">DeoR faimly transcriptional regulator</fullName>
    </submittedName>
</protein>
<reference evidence="6 7" key="1">
    <citation type="submission" date="2014-12" db="EMBL/GenBank/DDBJ databases">
        <authorList>
            <person name="Kuzmanovic N."/>
            <person name="Pulawska J."/>
            <person name="Obradovic A."/>
        </authorList>
    </citation>
    <scope>NUCLEOTIDE SEQUENCE [LARGE SCALE GENOMIC DNA]</scope>
    <source>
        <strain evidence="6 7">KFB 330</strain>
    </source>
</reference>
<evidence type="ECO:0000313" key="6">
    <source>
        <dbReference type="EMBL" id="KJF70872.1"/>
    </source>
</evidence>
<sequence>MQKELRKESVKAVSDLNDDLRTRAAWLYYKEGLTQDQVAQELGLARTRVLRMLAAARVDGTVQIRVLSKHSHCVSLERELERKFKIDRAIVVPMPQSPEMVPEIIGTVLGEYLTDILTADMTIGLGWGKTLSSCLPSIPQQQHSGVSVVSLLGGLTKVSKFNPSEFAWRLGDRLSAESYLIAAPVYAPDERTREALLTHPGIREVFRRSENLDVAIVSVGDMSPTSTFTSYGLLDKEEMMSLQRAGAIGDILCHFINSDGEIVDHDVNRRVVSVDPRSLRSARKIVLASGGWHKIEVFRAAMKLLLPHVILTDEQVAERLLDG</sequence>
<evidence type="ECO:0000256" key="2">
    <source>
        <dbReference type="ARBA" id="ARBA00023015"/>
    </source>
</evidence>
<dbReference type="PANTHER" id="PTHR34294">
    <property type="entry name" value="TRANSCRIPTIONAL REGULATOR-RELATED"/>
    <property type="match status" value="1"/>
</dbReference>
<evidence type="ECO:0000256" key="3">
    <source>
        <dbReference type="ARBA" id="ARBA00023125"/>
    </source>
</evidence>
<dbReference type="PANTHER" id="PTHR34294:SF1">
    <property type="entry name" value="TRANSCRIPTIONAL REGULATOR LSRR"/>
    <property type="match status" value="1"/>
</dbReference>
<dbReference type="Gene3D" id="1.10.10.10">
    <property type="entry name" value="Winged helix-like DNA-binding domain superfamily/Winged helix DNA-binding domain"/>
    <property type="match status" value="1"/>
</dbReference>
<dbReference type="InterPro" id="IPR036388">
    <property type="entry name" value="WH-like_DNA-bd_sf"/>
</dbReference>
<accession>A0ABR5D1E5</accession>
<feature type="domain" description="Sugar-binding" evidence="5">
    <location>
        <begin position="70"/>
        <end position="321"/>
    </location>
</feature>
<comment type="similarity">
    <text evidence="1">Belongs to the SorC transcriptional regulatory family.</text>
</comment>
<evidence type="ECO:0000313" key="7">
    <source>
        <dbReference type="Proteomes" id="UP000032564"/>
    </source>
</evidence>
<proteinExistence type="inferred from homology"/>
<gene>
    <name evidence="6" type="ORF">RP75_24180</name>
</gene>
<dbReference type="InterPro" id="IPR007324">
    <property type="entry name" value="Sugar-bd_dom_put"/>
</dbReference>